<keyword evidence="2" id="KW-0762">Sugar transport</keyword>
<accession>A0A2P6TU10</accession>
<keyword evidence="3" id="KW-1185">Reference proteome</keyword>
<dbReference type="PANTHER" id="PTHR43058:SF1">
    <property type="entry name" value="DUF427 DOMAIN-CONTAINING PROTEIN"/>
    <property type="match status" value="1"/>
</dbReference>
<dbReference type="STRING" id="3076.A0A2P6TU10"/>
<proteinExistence type="predicted"/>
<sequence>MRVCETASPPTYYFPPDSIDRSLLRCSPGGTTFCEWKGTATYWNVLPPGGLPPGGQPSDALQRVAWSYEAPTPAFGAIAGWLAFYARPPLECWVGEERVQPQEGQFYGGWVTANIVGPFKGGPGTSGW</sequence>
<feature type="domain" description="DUF427" evidence="1">
    <location>
        <begin position="2"/>
        <end position="86"/>
    </location>
</feature>
<gene>
    <name evidence="2" type="ORF">C2E21_3396</name>
</gene>
<organism evidence="2 3">
    <name type="scientific">Chlorella sorokiniana</name>
    <name type="common">Freshwater green alga</name>
    <dbReference type="NCBI Taxonomy" id="3076"/>
    <lineage>
        <taxon>Eukaryota</taxon>
        <taxon>Viridiplantae</taxon>
        <taxon>Chlorophyta</taxon>
        <taxon>core chlorophytes</taxon>
        <taxon>Trebouxiophyceae</taxon>
        <taxon>Chlorellales</taxon>
        <taxon>Chlorellaceae</taxon>
        <taxon>Chlorella clade</taxon>
        <taxon>Chlorella</taxon>
    </lineage>
</organism>
<dbReference type="OrthoDB" id="18996at2759"/>
<comment type="caution">
    <text evidence="2">The sequence shown here is derived from an EMBL/GenBank/DDBJ whole genome shotgun (WGS) entry which is preliminary data.</text>
</comment>
<dbReference type="Gene3D" id="2.170.150.40">
    <property type="entry name" value="Domain of unknown function (DUF427)"/>
    <property type="match status" value="1"/>
</dbReference>
<dbReference type="EMBL" id="LHPG02000006">
    <property type="protein sequence ID" value="PRW57562.1"/>
    <property type="molecule type" value="Genomic_DNA"/>
</dbReference>
<dbReference type="InterPro" id="IPR007361">
    <property type="entry name" value="DUF427"/>
</dbReference>
<protein>
    <submittedName>
        <fullName evidence="2">Simple sugar transport system permease</fullName>
    </submittedName>
</protein>
<dbReference type="Proteomes" id="UP000239899">
    <property type="component" value="Unassembled WGS sequence"/>
</dbReference>
<dbReference type="AlphaFoldDB" id="A0A2P6TU10"/>
<evidence type="ECO:0000259" key="1">
    <source>
        <dbReference type="Pfam" id="PF04248"/>
    </source>
</evidence>
<evidence type="ECO:0000313" key="3">
    <source>
        <dbReference type="Proteomes" id="UP000239899"/>
    </source>
</evidence>
<dbReference type="PANTHER" id="PTHR43058">
    <property type="entry name" value="SLR0655 PROTEIN"/>
    <property type="match status" value="1"/>
</dbReference>
<evidence type="ECO:0000313" key="2">
    <source>
        <dbReference type="EMBL" id="PRW57562.1"/>
    </source>
</evidence>
<dbReference type="Pfam" id="PF04248">
    <property type="entry name" value="NTP_transf_9"/>
    <property type="match status" value="1"/>
</dbReference>
<name>A0A2P6TU10_CHLSO</name>
<reference evidence="2 3" key="1">
    <citation type="journal article" date="2018" name="Plant J.">
        <title>Genome sequences of Chlorella sorokiniana UTEX 1602 and Micractinium conductrix SAG 241.80: implications to maltose excretion by a green alga.</title>
        <authorList>
            <person name="Arriola M.B."/>
            <person name="Velmurugan N."/>
            <person name="Zhang Y."/>
            <person name="Plunkett M.H."/>
            <person name="Hondzo H."/>
            <person name="Barney B.M."/>
        </authorList>
    </citation>
    <scope>NUCLEOTIDE SEQUENCE [LARGE SCALE GENOMIC DNA]</scope>
    <source>
        <strain evidence="3">UTEX 1602</strain>
    </source>
</reference>
<dbReference type="InterPro" id="IPR038694">
    <property type="entry name" value="DUF427_sf"/>
</dbReference>
<keyword evidence="2" id="KW-0813">Transport</keyword>